<keyword evidence="5" id="KW-0573">Peptidoglycan synthesis</keyword>
<dbReference type="PANTHER" id="PTHR47019:SF1">
    <property type="entry name" value="LIPID II FLIPPASE MURJ"/>
    <property type="match status" value="1"/>
</dbReference>
<feature type="transmembrane region" description="Helical" evidence="10">
    <location>
        <begin position="90"/>
        <end position="115"/>
    </location>
</feature>
<dbReference type="Pfam" id="PF03023">
    <property type="entry name" value="MurJ"/>
    <property type="match status" value="1"/>
</dbReference>
<evidence type="ECO:0000256" key="8">
    <source>
        <dbReference type="ARBA" id="ARBA00060041"/>
    </source>
</evidence>
<keyword evidence="12" id="KW-1185">Reference proteome</keyword>
<dbReference type="PRINTS" id="PR01806">
    <property type="entry name" value="VIRFACTRMVIN"/>
</dbReference>
<keyword evidence="3 10" id="KW-0812">Transmembrane</keyword>
<dbReference type="InterPro" id="IPR004268">
    <property type="entry name" value="MurJ"/>
</dbReference>
<evidence type="ECO:0008006" key="13">
    <source>
        <dbReference type="Google" id="ProtNLM"/>
    </source>
</evidence>
<name>A0ABZ2KZL0_9BACT</name>
<dbReference type="PANTHER" id="PTHR47019">
    <property type="entry name" value="LIPID II FLIPPASE MURJ"/>
    <property type="match status" value="1"/>
</dbReference>
<evidence type="ECO:0000256" key="1">
    <source>
        <dbReference type="ARBA" id="ARBA00004651"/>
    </source>
</evidence>
<feature type="transmembrane region" description="Helical" evidence="10">
    <location>
        <begin position="180"/>
        <end position="208"/>
    </location>
</feature>
<accession>A0ABZ2KZL0</accession>
<feature type="transmembrane region" description="Helical" evidence="10">
    <location>
        <begin position="407"/>
        <end position="424"/>
    </location>
</feature>
<protein>
    <recommendedName>
        <fullName evidence="13">Polysaccharide biosynthesis protein C-terminal domain-containing protein</fullName>
    </recommendedName>
</protein>
<feature type="transmembrane region" description="Helical" evidence="10">
    <location>
        <begin position="345"/>
        <end position="367"/>
    </location>
</feature>
<reference evidence="11" key="1">
    <citation type="submission" date="2021-12" db="EMBL/GenBank/DDBJ databases">
        <title>Discovery of the Pendulisporaceae a myxobacterial family with distinct sporulation behavior and unique specialized metabolism.</title>
        <authorList>
            <person name="Garcia R."/>
            <person name="Popoff A."/>
            <person name="Bader C.D."/>
            <person name="Loehr J."/>
            <person name="Walesch S."/>
            <person name="Walt C."/>
            <person name="Boldt J."/>
            <person name="Bunk B."/>
            <person name="Haeckl F.J.F.P.J."/>
            <person name="Gunesch A.P."/>
            <person name="Birkelbach J."/>
            <person name="Nuebel U."/>
            <person name="Pietschmann T."/>
            <person name="Bach T."/>
            <person name="Mueller R."/>
        </authorList>
    </citation>
    <scope>NUCLEOTIDE SEQUENCE</scope>
    <source>
        <strain evidence="11">MSr11367</strain>
    </source>
</reference>
<comment type="similarity">
    <text evidence="9">Belongs to the MurJ/MviN family.</text>
</comment>
<evidence type="ECO:0000313" key="12">
    <source>
        <dbReference type="Proteomes" id="UP001374803"/>
    </source>
</evidence>
<evidence type="ECO:0000256" key="6">
    <source>
        <dbReference type="ARBA" id="ARBA00022989"/>
    </source>
</evidence>
<feature type="transmembrane region" description="Helical" evidence="10">
    <location>
        <begin position="155"/>
        <end position="174"/>
    </location>
</feature>
<comment type="subcellular location">
    <subcellularLocation>
        <location evidence="1">Cell membrane</location>
        <topology evidence="1">Multi-pass membrane protein</topology>
    </subcellularLocation>
</comment>
<keyword evidence="2" id="KW-1003">Cell membrane</keyword>
<evidence type="ECO:0000256" key="9">
    <source>
        <dbReference type="ARBA" id="ARBA00061532"/>
    </source>
</evidence>
<feature type="transmembrane region" description="Helical" evidence="10">
    <location>
        <begin position="127"/>
        <end position="148"/>
    </location>
</feature>
<feature type="transmembrane region" description="Helical" evidence="10">
    <location>
        <begin position="379"/>
        <end position="401"/>
    </location>
</feature>
<sequence>MRGHRSLAQTVLLVLPFQIIFRAGEALWPLLLAFWFGRNHGTDVYYLAWAAFSFVGSLVFSAHQDSALVPILAEERLRRPKEVPRLLGSVLAHTCVLGGVLSAFVAAAAFVFFTLKYEGADRVLANAMILPFVLYLVVLSVRTFFATLLATEHHFVIQPVASGLGMMVAIAVLLRGHALVGIGLVPIASLAGELVSLAVLAWFALRVAKVKLVLNLSRTPALLAIAQLMVAAVGGGAITRINPVVDQLMAALTTIAGAGTMLRYSGDLSSVPTSLLQAALLPVLLARLSDQFAKGEHLHARRTVIRTLIVVCSLLAAASVLLYAVREPLVRFVFLRGAMDEEGAARIAAILPYHLIGLAPFGALLVLARAHMAAQNRAVFLRAGIFNAISNVVFNVLLLRAIGLEGLALATSCMQAAVAVFLWVRFIDKLDTPTAGPRGVVATSP</sequence>
<evidence type="ECO:0000256" key="3">
    <source>
        <dbReference type="ARBA" id="ARBA00022692"/>
    </source>
</evidence>
<evidence type="ECO:0000256" key="5">
    <source>
        <dbReference type="ARBA" id="ARBA00022984"/>
    </source>
</evidence>
<keyword evidence="6 10" id="KW-1133">Transmembrane helix</keyword>
<keyword evidence="7 10" id="KW-0472">Membrane</keyword>
<evidence type="ECO:0000256" key="10">
    <source>
        <dbReference type="SAM" id="Phobius"/>
    </source>
</evidence>
<proteinExistence type="inferred from homology"/>
<feature type="transmembrane region" description="Helical" evidence="10">
    <location>
        <begin position="46"/>
        <end position="69"/>
    </location>
</feature>
<feature type="transmembrane region" description="Helical" evidence="10">
    <location>
        <begin position="307"/>
        <end position="325"/>
    </location>
</feature>
<organism evidence="11 12">
    <name type="scientific">Pendulispora rubella</name>
    <dbReference type="NCBI Taxonomy" id="2741070"/>
    <lineage>
        <taxon>Bacteria</taxon>
        <taxon>Pseudomonadati</taxon>
        <taxon>Myxococcota</taxon>
        <taxon>Myxococcia</taxon>
        <taxon>Myxococcales</taxon>
        <taxon>Sorangiineae</taxon>
        <taxon>Pendulisporaceae</taxon>
        <taxon>Pendulispora</taxon>
    </lineage>
</organism>
<evidence type="ECO:0000313" key="11">
    <source>
        <dbReference type="EMBL" id="WXB03001.1"/>
    </source>
</evidence>
<dbReference type="Proteomes" id="UP001374803">
    <property type="component" value="Chromosome"/>
</dbReference>
<dbReference type="InterPro" id="IPR051050">
    <property type="entry name" value="Lipid_II_flippase_MurJ/MviN"/>
</dbReference>
<comment type="function">
    <text evidence="8">Involved in peptidoglycan biosynthesis. Transports lipid-linked peptidoglycan precursors from the inner to the outer leaflet of the cytoplasmic membrane.</text>
</comment>
<evidence type="ECO:0000256" key="7">
    <source>
        <dbReference type="ARBA" id="ARBA00023136"/>
    </source>
</evidence>
<dbReference type="EMBL" id="CP089983">
    <property type="protein sequence ID" value="WXB03001.1"/>
    <property type="molecule type" value="Genomic_DNA"/>
</dbReference>
<evidence type="ECO:0000256" key="2">
    <source>
        <dbReference type="ARBA" id="ARBA00022475"/>
    </source>
</evidence>
<gene>
    <name evidence="11" type="ORF">LVJ94_39600</name>
</gene>
<keyword evidence="4" id="KW-0133">Cell shape</keyword>
<evidence type="ECO:0000256" key="4">
    <source>
        <dbReference type="ARBA" id="ARBA00022960"/>
    </source>
</evidence>
<dbReference type="RefSeq" id="WP_394832627.1">
    <property type="nucleotide sequence ID" value="NZ_CP089929.1"/>
</dbReference>
<feature type="transmembrane region" description="Helical" evidence="10">
    <location>
        <begin position="220"/>
        <end position="239"/>
    </location>
</feature>